<accession>A0A168F5A9</accession>
<feature type="compositionally biased region" description="Basic and acidic residues" evidence="1">
    <location>
        <begin position="68"/>
        <end position="79"/>
    </location>
</feature>
<proteinExistence type="predicted"/>
<feature type="compositionally biased region" description="Polar residues" evidence="1">
    <location>
        <begin position="96"/>
        <end position="115"/>
    </location>
</feature>
<name>A0A168F5A9_9HYPO</name>
<reference evidence="2 3" key="1">
    <citation type="journal article" date="2016" name="Genome Biol. Evol.">
        <title>Divergent and convergent evolution of fungal pathogenicity.</title>
        <authorList>
            <person name="Shang Y."/>
            <person name="Xiao G."/>
            <person name="Zheng P."/>
            <person name="Cen K."/>
            <person name="Zhan S."/>
            <person name="Wang C."/>
        </authorList>
    </citation>
    <scope>NUCLEOTIDE SEQUENCE [LARGE SCALE GENOMIC DNA]</scope>
    <source>
        <strain evidence="2 3">RCEF 2490</strain>
    </source>
</reference>
<keyword evidence="3" id="KW-1185">Reference proteome</keyword>
<dbReference type="Proteomes" id="UP000078544">
    <property type="component" value="Unassembled WGS sequence"/>
</dbReference>
<organism evidence="2 3">
    <name type="scientific">Moelleriella libera RCEF 2490</name>
    <dbReference type="NCBI Taxonomy" id="1081109"/>
    <lineage>
        <taxon>Eukaryota</taxon>
        <taxon>Fungi</taxon>
        <taxon>Dikarya</taxon>
        <taxon>Ascomycota</taxon>
        <taxon>Pezizomycotina</taxon>
        <taxon>Sordariomycetes</taxon>
        <taxon>Hypocreomycetidae</taxon>
        <taxon>Hypocreales</taxon>
        <taxon>Clavicipitaceae</taxon>
        <taxon>Moelleriella</taxon>
    </lineage>
</organism>
<evidence type="ECO:0000256" key="1">
    <source>
        <dbReference type="SAM" id="MobiDB-lite"/>
    </source>
</evidence>
<dbReference type="AlphaFoldDB" id="A0A168F5A9"/>
<dbReference type="EMBL" id="AZGY01000003">
    <property type="protein sequence ID" value="KZZ99491.1"/>
    <property type="molecule type" value="Genomic_DNA"/>
</dbReference>
<comment type="caution">
    <text evidence="2">The sequence shown here is derived from an EMBL/GenBank/DDBJ whole genome shotgun (WGS) entry which is preliminary data.</text>
</comment>
<gene>
    <name evidence="2" type="ORF">AAL_02063</name>
</gene>
<feature type="compositionally biased region" description="Polar residues" evidence="1">
    <location>
        <begin position="44"/>
        <end position="59"/>
    </location>
</feature>
<evidence type="ECO:0000313" key="3">
    <source>
        <dbReference type="Proteomes" id="UP000078544"/>
    </source>
</evidence>
<evidence type="ECO:0000313" key="2">
    <source>
        <dbReference type="EMBL" id="KZZ99491.1"/>
    </source>
</evidence>
<feature type="region of interest" description="Disordered" evidence="1">
    <location>
        <begin position="42"/>
        <end position="127"/>
    </location>
</feature>
<sequence length="240" mass="26628">MSALQTYYNTAPYQYVDSRKGAKSGPTRVSVLKPATVPCHIITRTRSGSQDRSTPTPATTPRYITEQQEGRRTRLEHVSASKPAAAPHHGPMWTMPGSQYDPSAPRATSLQQTRPARQDRQQHRPHRVLQIPRPAMPNRAGRRRTCRWRFGGAADDGTFQARAAGSPGGLNRANQQNHTAVSTDFPWEPSRCMYRYYPGASHAARPLDLEDPAVHAARDGPARVCGRQQANDCETRVPRG</sequence>
<protein>
    <submittedName>
        <fullName evidence="2">Uncharacterized protein</fullName>
    </submittedName>
</protein>